<name>E3PUG4_ACESD</name>
<evidence type="ECO:0000259" key="2">
    <source>
        <dbReference type="PROSITE" id="PS50853"/>
    </source>
</evidence>
<gene>
    <name evidence="4" type="ordered locus">CLOST_2285</name>
</gene>
<dbReference type="HOGENOM" id="CLU_245011_0_0_9"/>
<dbReference type="PROSITE" id="PS50853">
    <property type="entry name" value="FN3"/>
    <property type="match status" value="1"/>
</dbReference>
<accession>E3PUG4</accession>
<dbReference type="SUPFAM" id="SSF49265">
    <property type="entry name" value="Fibronectin type III"/>
    <property type="match status" value="1"/>
</dbReference>
<dbReference type="InterPro" id="IPR036116">
    <property type="entry name" value="FN3_sf"/>
</dbReference>
<dbReference type="InterPro" id="IPR003961">
    <property type="entry name" value="FN3_dom"/>
</dbReference>
<evidence type="ECO:0000313" key="5">
    <source>
        <dbReference type="Proteomes" id="UP000007041"/>
    </source>
</evidence>
<protein>
    <submittedName>
        <fullName evidence="4">Uncharacterized protein</fullName>
    </submittedName>
</protein>
<dbReference type="InterPro" id="IPR013783">
    <property type="entry name" value="Ig-like_fold"/>
</dbReference>
<reference evidence="5" key="1">
    <citation type="journal article" date="2010" name="BMC Genomics">
        <title>Clostridium sticklandii, a specialist in amino acid degradation:revisiting its metabolism through its genome sequence.</title>
        <authorList>
            <person name="Fonknechten N."/>
            <person name="Chaussonnerie S."/>
            <person name="Tricot S."/>
            <person name="Lajus A."/>
            <person name="Andreesen J.R."/>
            <person name="Perchat N."/>
            <person name="Pelletier E."/>
            <person name="Gouyvenoux M."/>
            <person name="Barbe V."/>
            <person name="Salanoubat M."/>
            <person name="Le Paslier D."/>
            <person name="Weissenbach J."/>
            <person name="Cohen G.N."/>
            <person name="Kreimeyer A."/>
        </authorList>
    </citation>
    <scope>NUCLEOTIDE SEQUENCE [LARGE SCALE GENOMIC DNA]</scope>
    <source>
        <strain evidence="5">ATCC 12662 / DSM 519 / JCM 1433 / CCUG 9281 / NCIMB 10654 / HF</strain>
    </source>
</reference>
<evidence type="ECO:0000259" key="3">
    <source>
        <dbReference type="PROSITE" id="PS51272"/>
    </source>
</evidence>
<dbReference type="STRING" id="1511.CLOST_2285"/>
<dbReference type="KEGG" id="cst:CLOST_2285"/>
<feature type="domain" description="Fibronectin type-III" evidence="2">
    <location>
        <begin position="888"/>
        <end position="997"/>
    </location>
</feature>
<dbReference type="eggNOG" id="COG1361">
    <property type="taxonomic scope" value="Bacteria"/>
</dbReference>
<dbReference type="eggNOG" id="COG4733">
    <property type="taxonomic scope" value="Bacteria"/>
</dbReference>
<evidence type="ECO:0000313" key="4">
    <source>
        <dbReference type="EMBL" id="CBH22402.1"/>
    </source>
</evidence>
<dbReference type="eggNOG" id="COG2247">
    <property type="taxonomic scope" value="Bacteria"/>
</dbReference>
<dbReference type="Gene3D" id="2.60.40.10">
    <property type="entry name" value="Immunoglobulins"/>
    <property type="match status" value="1"/>
</dbReference>
<dbReference type="Proteomes" id="UP000007041">
    <property type="component" value="Chromosome"/>
</dbReference>
<sequence length="1583" mass="166255">MNWEKFKNLKIIILSILLIWVTIPPIPVYAAENEITINTDQVFQLPAGETDIYAITISDGAQNVTIRGNYDPLNPDRQQKVVILVKTTTNLNLTLENVNFNGSLKDNVQYAPLMLIGNGSTSFTVNLYIKGQNKLTGGYLSSGIGVDYNCHLIIDKAVGENDNTAKLIAQAGPRATEKTVPGNFYTGAAGIGGSPLLPGNFYYGSGKITIQGGTIIATGQGNGAGIGATSVTGFGDIIINGGIVEGYSSSHGGAGIGAAHESKKGGKIYINGGSVLAHAHNDSFSAGIGGSTHGGPCEINITGGTVTGHAWNGSFGGAGIGSGYRGDACTINISGGQISAEGGGYGPGIGGGGALNDINKPGSTINISGGNIVSGGVINSGTYNGNAGIGGAQGSPGGTINISGGNVTAYGGYYGDEHNPHGGAGIGCGEGGNRCTINITGGEIEATGGVGAAGIGSGNGDSLSSVDEINISKVADILKITAQGGYFSAGIGGGYNSSGGKIRISGGEILATGGIHGSGIGTGTDNFANPKNETSDIEISGGSIISIGNGWGAGIGGSTGSSGGKIHISGGDITARGIGFGAAIGGGNRASGGDITLSGGTIRAIAEGINYNGQAISAVPLGGGHNGAGANIIIQGKPSLLLSKEGVPTNSPLIGAHGDQPVADQGSFKYKDSLSNITDISLLEIKTVGSEGPLEDVDISINSQSDVCGEGTYKTDSQGICTLFVKLNEALTYNARKSMFLASTGTITPTEKIHPLINLNLDSNTATTIESINISEDASYIDLTFNKGVYSNGAARALLSKNDLDLDFDSNGSTLTSIGVEELTTTNNTPLVGGENIIRISLDLSSMPEGVETIKIRPSGDNVIFDQNGDPMAQSQESETVTLPDKKAPSINNAILNVTTSSSLSITWEQATDLGTTADNLEYNVYQSISDNIGSVESAEQNGHSRFGYRKNINQETLSGLLSLTEYYFTVIVKDEAGNKACYDAVNLVSPELTTPGIIRVEKATDDSYIDIFFSDGLYGDSSQNTPISKEMLTLLFNRNQGIASNAEIISITNLNETDLTGGGNAIRVFINVDGVSDGLESIEIIPLDGNSLFDDKGTPMDASSTTGKLFLCDNQGPLVLDSILKRSVVSGSDKERIEWSKAEDSLTPASQLEYILYYSLENNITTLDEAEVNGVVMMDYTKDQTSFDIPRISNAKPCYFNVIVKDNANNKTTYTPLAVIPDIPIIPDTPIPYTRDKKEKPDIVLEKPLEVSIDVASLTKSSNEIITLETRMAKFLLPANMFTPEMVGNAKIATFYARPITNIELSKELKSIFGERPILDIGIKLDGKEFSWRNPSAPIKIVSSFQATKEELENPEKIVAWYIDDENKATPISSTKYNLEADTISFTTTHLSQFGASLHHRHFQDVASGFWAQKPIEILASKGILDGRNENNFEPSSPITRAEYLSALVKAMDLHAKEGEQFDDIEISCKYRNEINVARALGLTTGIGDNYFAPDKLITRQDMMVLTANCLQKLNRLDSDINTSSLSSFYDCNEISPYAIDSIACLVNNGLVTGDNGYINPKSNITRAETAALVYKIYQQFH</sequence>
<dbReference type="InterPro" id="IPR001119">
    <property type="entry name" value="SLH_dom"/>
</dbReference>
<dbReference type="BioCyc" id="CSTI499177:GJE9-2354-MONOMER"/>
<keyword evidence="1" id="KW-0677">Repeat</keyword>
<dbReference type="EMBL" id="FP565809">
    <property type="protein sequence ID" value="CBH22402.1"/>
    <property type="molecule type" value="Genomic_DNA"/>
</dbReference>
<feature type="domain" description="SLH" evidence="3">
    <location>
        <begin position="1400"/>
        <end position="1463"/>
    </location>
</feature>
<dbReference type="Pfam" id="PF00395">
    <property type="entry name" value="SLH"/>
    <property type="match status" value="3"/>
</dbReference>
<dbReference type="Pfam" id="PF18889">
    <property type="entry name" value="Beta_helix_3"/>
    <property type="match status" value="7"/>
</dbReference>
<proteinExistence type="predicted"/>
<evidence type="ECO:0000256" key="1">
    <source>
        <dbReference type="ARBA" id="ARBA00022737"/>
    </source>
</evidence>
<dbReference type="PROSITE" id="PS51272">
    <property type="entry name" value="SLH"/>
    <property type="match status" value="3"/>
</dbReference>
<feature type="domain" description="SLH" evidence="3">
    <location>
        <begin position="1527"/>
        <end position="1583"/>
    </location>
</feature>
<organism evidence="4 5">
    <name type="scientific">Acetoanaerobium sticklandii (strain ATCC 12662 / DSM 519 / JCM 1433 / CCUG 9281 / NCIMB 10654 / HF)</name>
    <name type="common">Clostridium sticklandii</name>
    <dbReference type="NCBI Taxonomy" id="499177"/>
    <lineage>
        <taxon>Bacteria</taxon>
        <taxon>Bacillati</taxon>
        <taxon>Bacillota</taxon>
        <taxon>Clostridia</taxon>
        <taxon>Peptostreptococcales</taxon>
        <taxon>Filifactoraceae</taxon>
        <taxon>Acetoanaerobium</taxon>
    </lineage>
</organism>
<feature type="domain" description="SLH" evidence="3">
    <location>
        <begin position="1464"/>
        <end position="1522"/>
    </location>
</feature>
<keyword evidence="5" id="KW-1185">Reference proteome</keyword>